<dbReference type="Proteomes" id="UP000044806">
    <property type="component" value="Unassembled WGS sequence"/>
</dbReference>
<evidence type="ECO:0000313" key="1">
    <source>
        <dbReference type="EMBL" id="CSA26758.1"/>
    </source>
</evidence>
<dbReference type="AlphaFoldDB" id="A0A655PTT4"/>
<sequence>MSLVCGDCAVWLLKVNTTSANSAAGKAMRIFSLNLSRIWQPCERVAAMVVSEMIERLSPNMAPLSTTPAVKPRFKSAAWAIPNATGAIAAIVPIEVPIAVATKAEITNSPGRMRLAGSSAKPRFTVASTPPVALATAAKAPASR</sequence>
<evidence type="ECO:0000313" key="2">
    <source>
        <dbReference type="Proteomes" id="UP000044806"/>
    </source>
</evidence>
<protein>
    <submittedName>
        <fullName evidence="1">Uncharacterized protein</fullName>
    </submittedName>
</protein>
<accession>A0A655PTT4</accession>
<dbReference type="EMBL" id="CWOW01000004">
    <property type="protein sequence ID" value="CSA26758.1"/>
    <property type="molecule type" value="Genomic_DNA"/>
</dbReference>
<name>A0A655PTT4_VIBCL</name>
<reference evidence="1 2" key="1">
    <citation type="submission" date="2015-07" db="EMBL/GenBank/DDBJ databases">
        <authorList>
            <consortium name="Pathogen Informatics"/>
        </authorList>
    </citation>
    <scope>NUCLEOTIDE SEQUENCE [LARGE SCALE GENOMIC DNA]</scope>
    <source>
        <strain evidence="1 2">A51</strain>
    </source>
</reference>
<gene>
    <name evidence="1" type="ORF">ERS013165_01181</name>
</gene>
<organism evidence="1 2">
    <name type="scientific">Vibrio cholerae</name>
    <dbReference type="NCBI Taxonomy" id="666"/>
    <lineage>
        <taxon>Bacteria</taxon>
        <taxon>Pseudomonadati</taxon>
        <taxon>Pseudomonadota</taxon>
        <taxon>Gammaproteobacteria</taxon>
        <taxon>Vibrionales</taxon>
        <taxon>Vibrionaceae</taxon>
        <taxon>Vibrio</taxon>
    </lineage>
</organism>
<proteinExistence type="predicted"/>